<feature type="chain" id="PRO_5013341186" evidence="1">
    <location>
        <begin position="21"/>
        <end position="801"/>
    </location>
</feature>
<sequence>MKKLLLSLACIVWSLPVVQAATITVSNYNGFAVHGVADSTGTLVGDNGGHGVIGRMTISDTEIQDLIAAKDFVALEAAFEVFAPGAGAFSLGNLEAGAFEAELSASTVPGETNAFADSDIYIWLYTGNNRSSATNYLLAKLPYQFPEDPASGPPAGPVEVFLRPTATFFAGAVSEETHDYGLGDGAVAILQMEVQDHNQAPEVENLNITVVSGGTVSGQVVATDADEDELTFEKVSDPTMGSVDFDTANGTFTYTANAGITTQVTDSFTFKAFDGTIPSAEGTVNITINPAIPEAPVIDEVEPVVGYVGTSYEYQIKIANLPQGQPTSYIASGLPAGLKLDAKTGAIKGIPSKAYESGQTAQISAKNATGTGPKQPITFVIKSVPVEAIGTFVARVERASDNAADLGGRIDLTTSSKGSFTAKLMAGTLAYAGKGYMTITEEDSEPVVNVSIQFLRKGAPTLEANLTLDLSQGPGYAEFQLLGSLSNPAIEQSGVDVKGVRNTWTKLDQPTAFMGAYTYSLTIPEEDKGDETIPQGTGFGALTVTNKGTASFTGKTADGKPFTVATIIGRQGDIPLYCALAGGAGSLVSIPEITTPGVGTGNLNGLSGIMSWSKPEGSTKERAYRDGFGKINLTLSGGLYQGAPVGGIVAGLVNTGPTDMTAKNAWISFSEGGLADGDIETFSFLIMNRKVTSVGQTVVVAKPNPKAGIDDPNPNSISFKLLSKPAGYFTGSFVIPNAVKSNVRKVTYQGTFVRHPDGSFDRVGYFLLPELPDVGEKITTTPMLSGQVLLSDSEPESDPEP</sequence>
<evidence type="ECO:0000313" key="3">
    <source>
        <dbReference type="Proteomes" id="UP000190774"/>
    </source>
</evidence>
<dbReference type="NCBIfam" id="TIGR01965">
    <property type="entry name" value="VCBS_repeat"/>
    <property type="match status" value="1"/>
</dbReference>
<dbReference type="AlphaFoldDB" id="A0A1T4YYM3"/>
<dbReference type="OrthoDB" id="177724at2"/>
<keyword evidence="3" id="KW-1185">Reference proteome</keyword>
<dbReference type="Gene3D" id="2.60.40.10">
    <property type="entry name" value="Immunoglobulins"/>
    <property type="match status" value="1"/>
</dbReference>
<dbReference type="GO" id="GO:0005509">
    <property type="term" value="F:calcium ion binding"/>
    <property type="evidence" value="ECO:0007669"/>
    <property type="project" value="InterPro"/>
</dbReference>
<dbReference type="RefSeq" id="WP_078815655.1">
    <property type="nucleotide sequence ID" value="NZ_FUYE01000021.1"/>
</dbReference>
<organism evidence="2 3">
    <name type="scientific">Prosthecobacter debontii</name>
    <dbReference type="NCBI Taxonomy" id="48467"/>
    <lineage>
        <taxon>Bacteria</taxon>
        <taxon>Pseudomonadati</taxon>
        <taxon>Verrucomicrobiota</taxon>
        <taxon>Verrucomicrobiia</taxon>
        <taxon>Verrucomicrobiales</taxon>
        <taxon>Verrucomicrobiaceae</taxon>
        <taxon>Prosthecobacter</taxon>
    </lineage>
</organism>
<gene>
    <name evidence="2" type="ORF">SAMN02745166_04526</name>
</gene>
<dbReference type="CDD" id="cd11304">
    <property type="entry name" value="Cadherin_repeat"/>
    <property type="match status" value="1"/>
</dbReference>
<evidence type="ECO:0000313" key="2">
    <source>
        <dbReference type="EMBL" id="SKB06743.1"/>
    </source>
</evidence>
<dbReference type="EMBL" id="FUYE01000021">
    <property type="protein sequence ID" value="SKB06743.1"/>
    <property type="molecule type" value="Genomic_DNA"/>
</dbReference>
<dbReference type="InterPro" id="IPR010221">
    <property type="entry name" value="VCBS_dom"/>
</dbReference>
<dbReference type="InterPro" id="IPR013783">
    <property type="entry name" value="Ig-like_fold"/>
</dbReference>
<dbReference type="Pfam" id="PF05345">
    <property type="entry name" value="He_PIG"/>
    <property type="match status" value="1"/>
</dbReference>
<dbReference type="Pfam" id="PF17963">
    <property type="entry name" value="Big_9"/>
    <property type="match status" value="1"/>
</dbReference>
<protein>
    <submittedName>
        <fullName evidence="2">Uncharacterized protein</fullName>
    </submittedName>
</protein>
<evidence type="ECO:0000256" key="1">
    <source>
        <dbReference type="SAM" id="SignalP"/>
    </source>
</evidence>
<name>A0A1T4YYM3_9BACT</name>
<accession>A0A1T4YYM3</accession>
<dbReference type="Proteomes" id="UP000190774">
    <property type="component" value="Unassembled WGS sequence"/>
</dbReference>
<dbReference type="STRING" id="48467.SAMN02745166_04526"/>
<dbReference type="GO" id="GO:0016020">
    <property type="term" value="C:membrane"/>
    <property type="evidence" value="ECO:0007669"/>
    <property type="project" value="InterPro"/>
</dbReference>
<keyword evidence="1" id="KW-0732">Signal</keyword>
<dbReference type="InterPro" id="IPR015919">
    <property type="entry name" value="Cadherin-like_sf"/>
</dbReference>
<dbReference type="SUPFAM" id="SSF49313">
    <property type="entry name" value="Cadherin-like"/>
    <property type="match status" value="2"/>
</dbReference>
<reference evidence="3" key="1">
    <citation type="submission" date="2017-02" db="EMBL/GenBank/DDBJ databases">
        <authorList>
            <person name="Varghese N."/>
            <person name="Submissions S."/>
        </authorList>
    </citation>
    <scope>NUCLEOTIDE SEQUENCE [LARGE SCALE GENOMIC DNA]</scope>
    <source>
        <strain evidence="3">ATCC 700200</strain>
    </source>
</reference>
<proteinExistence type="predicted"/>
<feature type="signal peptide" evidence="1">
    <location>
        <begin position="1"/>
        <end position="20"/>
    </location>
</feature>